<evidence type="ECO:0000313" key="1">
    <source>
        <dbReference type="EMBL" id="KAK9939299.1"/>
    </source>
</evidence>
<dbReference type="AlphaFoldDB" id="A0AAW1XTP9"/>
<accession>A0AAW1XTP9</accession>
<dbReference type="EMBL" id="JBEDUW010000003">
    <property type="protein sequence ID" value="KAK9939299.1"/>
    <property type="molecule type" value="Genomic_DNA"/>
</dbReference>
<comment type="caution">
    <text evidence="1">The sequence shown here is derived from an EMBL/GenBank/DDBJ whole genome shotgun (WGS) entry which is preliminary data.</text>
</comment>
<name>A0AAW1XTP9_RUBAR</name>
<organism evidence="1 2">
    <name type="scientific">Rubus argutus</name>
    <name type="common">Southern blackberry</name>
    <dbReference type="NCBI Taxonomy" id="59490"/>
    <lineage>
        <taxon>Eukaryota</taxon>
        <taxon>Viridiplantae</taxon>
        <taxon>Streptophyta</taxon>
        <taxon>Embryophyta</taxon>
        <taxon>Tracheophyta</taxon>
        <taxon>Spermatophyta</taxon>
        <taxon>Magnoliopsida</taxon>
        <taxon>eudicotyledons</taxon>
        <taxon>Gunneridae</taxon>
        <taxon>Pentapetalae</taxon>
        <taxon>rosids</taxon>
        <taxon>fabids</taxon>
        <taxon>Rosales</taxon>
        <taxon>Rosaceae</taxon>
        <taxon>Rosoideae</taxon>
        <taxon>Rosoideae incertae sedis</taxon>
        <taxon>Rubus</taxon>
    </lineage>
</organism>
<reference evidence="1 2" key="1">
    <citation type="journal article" date="2023" name="G3 (Bethesda)">
        <title>A chromosome-length genome assembly and annotation of blackberry (Rubus argutus, cv. 'Hillquist').</title>
        <authorList>
            <person name="Bruna T."/>
            <person name="Aryal R."/>
            <person name="Dudchenko O."/>
            <person name="Sargent D.J."/>
            <person name="Mead D."/>
            <person name="Buti M."/>
            <person name="Cavallini A."/>
            <person name="Hytonen T."/>
            <person name="Andres J."/>
            <person name="Pham M."/>
            <person name="Weisz D."/>
            <person name="Mascagni F."/>
            <person name="Usai G."/>
            <person name="Natali L."/>
            <person name="Bassil N."/>
            <person name="Fernandez G.E."/>
            <person name="Lomsadze A."/>
            <person name="Armour M."/>
            <person name="Olukolu B."/>
            <person name="Poorten T."/>
            <person name="Britton C."/>
            <person name="Davik J."/>
            <person name="Ashrafi H."/>
            <person name="Aiden E.L."/>
            <person name="Borodovsky M."/>
            <person name="Worthington M."/>
        </authorList>
    </citation>
    <scope>NUCLEOTIDE SEQUENCE [LARGE SCALE GENOMIC DNA]</scope>
    <source>
        <strain evidence="1">PI 553951</strain>
    </source>
</reference>
<keyword evidence="2" id="KW-1185">Reference proteome</keyword>
<protein>
    <submittedName>
        <fullName evidence="1">Uncharacterized protein</fullName>
    </submittedName>
</protein>
<sequence length="102" mass="12080">MEKLSRDTNFSFPTFPEATTIIPQSHDCFSFSTLNEEAIFLDDPYKEELEVVSSEDYVLSYSTKFDFKDSDFDESFWDEELFNNKEGEIELNENEFQVPKKF</sequence>
<gene>
    <name evidence="1" type="ORF">M0R45_015998</name>
</gene>
<evidence type="ECO:0000313" key="2">
    <source>
        <dbReference type="Proteomes" id="UP001457282"/>
    </source>
</evidence>
<proteinExistence type="predicted"/>
<dbReference type="Proteomes" id="UP001457282">
    <property type="component" value="Unassembled WGS sequence"/>
</dbReference>